<dbReference type="KEGG" id="dcr:108201081"/>
<feature type="domain" description="DUF7875" evidence="5">
    <location>
        <begin position="1"/>
        <end position="52"/>
    </location>
</feature>
<reference evidence="6" key="1">
    <citation type="journal article" date="2016" name="Nat. Genet.">
        <title>A high-quality carrot genome assembly provides new insights into carotenoid accumulation and asterid genome evolution.</title>
        <authorList>
            <person name="Iorizzo M."/>
            <person name="Ellison S."/>
            <person name="Senalik D."/>
            <person name="Zeng P."/>
            <person name="Satapoomin P."/>
            <person name="Huang J."/>
            <person name="Bowman M."/>
            <person name="Iovene M."/>
            <person name="Sanseverino W."/>
            <person name="Cavagnaro P."/>
            <person name="Yildiz M."/>
            <person name="Macko-Podgorni A."/>
            <person name="Moranska E."/>
            <person name="Grzebelus E."/>
            <person name="Grzebelus D."/>
            <person name="Ashrafi H."/>
            <person name="Zheng Z."/>
            <person name="Cheng S."/>
            <person name="Spooner D."/>
            <person name="Van Deynze A."/>
            <person name="Simon P."/>
        </authorList>
    </citation>
    <scope>NUCLEOTIDE SEQUENCE</scope>
    <source>
        <tissue evidence="6">Leaf</tissue>
    </source>
</reference>
<dbReference type="GO" id="GO:0006264">
    <property type="term" value="P:mitochondrial DNA replication"/>
    <property type="evidence" value="ECO:0007669"/>
    <property type="project" value="TreeGrafter"/>
</dbReference>
<proteinExistence type="predicted"/>
<dbReference type="Proteomes" id="UP000077755">
    <property type="component" value="Chromosome 9"/>
</dbReference>
<reference evidence="6" key="2">
    <citation type="submission" date="2022-03" db="EMBL/GenBank/DDBJ databases">
        <title>Draft title - Genomic analysis of global carrot germplasm unveils the trajectory of domestication and the origin of high carotenoid orange carrot.</title>
        <authorList>
            <person name="Iorizzo M."/>
            <person name="Ellison S."/>
            <person name="Senalik D."/>
            <person name="Macko-Podgorni A."/>
            <person name="Grzebelus D."/>
            <person name="Bostan H."/>
            <person name="Rolling W."/>
            <person name="Curaba J."/>
            <person name="Simon P."/>
        </authorList>
    </citation>
    <scope>NUCLEOTIDE SEQUENCE</scope>
    <source>
        <tissue evidence="6">Leaf</tissue>
    </source>
</reference>
<dbReference type="GO" id="GO:0009411">
    <property type="term" value="P:response to UV"/>
    <property type="evidence" value="ECO:0007669"/>
    <property type="project" value="TreeGrafter"/>
</dbReference>
<keyword evidence="7" id="KW-1185">Reference proteome</keyword>
<evidence type="ECO:0000259" key="5">
    <source>
        <dbReference type="Pfam" id="PF25285"/>
    </source>
</evidence>
<evidence type="ECO:0000313" key="7">
    <source>
        <dbReference type="Proteomes" id="UP000077755"/>
    </source>
</evidence>
<comment type="catalytic activity">
    <reaction evidence="2">
        <text>ssDNA + n NTP = ssDNA/pppN(pN)n-1 hybrid + (n-1) diphosphate.</text>
        <dbReference type="EC" id="2.7.7.102"/>
    </reaction>
</comment>
<dbReference type="AlphaFoldDB" id="A0AAF1BEK9"/>
<evidence type="ECO:0000256" key="4">
    <source>
        <dbReference type="ARBA" id="ARBA00047303"/>
    </source>
</evidence>
<name>A0AAF1BEK9_DAUCS</name>
<accession>A0AAF1BEK9</accession>
<protein>
    <recommendedName>
        <fullName evidence="1">DNA-directed primase/polymerase protein</fullName>
        <ecNumber evidence="3">2.7.7.102</ecNumber>
    </recommendedName>
</protein>
<dbReference type="GO" id="GO:0031297">
    <property type="term" value="P:replication fork processing"/>
    <property type="evidence" value="ECO:0007669"/>
    <property type="project" value="TreeGrafter"/>
</dbReference>
<organism evidence="6 7">
    <name type="scientific">Daucus carota subsp. sativus</name>
    <name type="common">Carrot</name>
    <dbReference type="NCBI Taxonomy" id="79200"/>
    <lineage>
        <taxon>Eukaryota</taxon>
        <taxon>Viridiplantae</taxon>
        <taxon>Streptophyta</taxon>
        <taxon>Embryophyta</taxon>
        <taxon>Tracheophyta</taxon>
        <taxon>Spermatophyta</taxon>
        <taxon>Magnoliopsida</taxon>
        <taxon>eudicotyledons</taxon>
        <taxon>Gunneridae</taxon>
        <taxon>Pentapetalae</taxon>
        <taxon>asterids</taxon>
        <taxon>campanulids</taxon>
        <taxon>Apiales</taxon>
        <taxon>Apiaceae</taxon>
        <taxon>Apioideae</taxon>
        <taxon>Scandiceae</taxon>
        <taxon>Daucinae</taxon>
        <taxon>Daucus</taxon>
        <taxon>Daucus sect. Daucus</taxon>
    </lineage>
</organism>
<dbReference type="GO" id="GO:0005759">
    <property type="term" value="C:mitochondrial matrix"/>
    <property type="evidence" value="ECO:0007669"/>
    <property type="project" value="TreeGrafter"/>
</dbReference>
<dbReference type="Pfam" id="PF25285">
    <property type="entry name" value="DUF7875"/>
    <property type="match status" value="1"/>
</dbReference>
<dbReference type="Pfam" id="PF03121">
    <property type="entry name" value="Herpes_UL52"/>
    <property type="match status" value="1"/>
</dbReference>
<dbReference type="GO" id="GO:0042276">
    <property type="term" value="P:error-prone translesion synthesis"/>
    <property type="evidence" value="ECO:0007669"/>
    <property type="project" value="InterPro"/>
</dbReference>
<dbReference type="InterPro" id="IPR044917">
    <property type="entry name" value="PRIMPOL"/>
</dbReference>
<comment type="catalytic activity">
    <reaction evidence="4">
        <text>DNA(n) + a 2'-deoxyribonucleoside 5'-triphosphate = DNA(n+1) + diphosphate</text>
        <dbReference type="Rhea" id="RHEA:22508"/>
        <dbReference type="Rhea" id="RHEA-COMP:17339"/>
        <dbReference type="Rhea" id="RHEA-COMP:17340"/>
        <dbReference type="ChEBI" id="CHEBI:33019"/>
        <dbReference type="ChEBI" id="CHEBI:61560"/>
        <dbReference type="ChEBI" id="CHEBI:173112"/>
        <dbReference type="EC" id="2.7.7.7"/>
    </reaction>
    <physiologicalReaction direction="left-to-right" evidence="4">
        <dbReference type="Rhea" id="RHEA:22509"/>
    </physiologicalReaction>
</comment>
<dbReference type="GO" id="GO:0005634">
    <property type="term" value="C:nucleus"/>
    <property type="evidence" value="ECO:0007669"/>
    <property type="project" value="TreeGrafter"/>
</dbReference>
<dbReference type="PANTHER" id="PTHR31399:SF0">
    <property type="entry name" value="DNA-DIRECTED PRIMASE_POLYMERASE PROTEIN"/>
    <property type="match status" value="1"/>
</dbReference>
<evidence type="ECO:0000256" key="2">
    <source>
        <dbReference type="ARBA" id="ARBA00044677"/>
    </source>
</evidence>
<gene>
    <name evidence="6" type="ORF">DCAR_0933729</name>
</gene>
<dbReference type="GO" id="GO:0003682">
    <property type="term" value="F:chromatin binding"/>
    <property type="evidence" value="ECO:0007669"/>
    <property type="project" value="TreeGrafter"/>
</dbReference>
<dbReference type="EMBL" id="CP093351">
    <property type="protein sequence ID" value="WOH14212.1"/>
    <property type="molecule type" value="Genomic_DNA"/>
</dbReference>
<sequence>MALRCLCGFSDGELMRSDCKPCTRLMRQTAGIFTVGGGLGFWVLCRLQYDRVLRLLHEIRDDISEQNAVRNELWVTFPRQEQAISYQKEHSNVFIFSYQDHVNGQRRFVVSSYKEFWRRYKNMNPKYRHHYEVIQEGLPCHLYFDLEFNKIENSNNNGEEMVDILLSLVFDFMNEKYSIEGDKEFVVELDSSTEEKFSRHIIICFPNTAFKNNRHAGAFVGEICSRIQNERGRDGRFEKLFILKDRNSSHVNKEVFIDRAVYSRNRCFRLPLSSKARKTSILLPTGRFKCRLMSEEDMFMASLICKVDVDVQKILICEKDIGCSNTLQFATQVHVNFHKDYGVPRNLLSNSCIIDSSRIFQTGRSLFPLLDMFVESVASLGNISGKIHSWHWFSEYGIMVYNMSKNRYCERIGRQHKSNHVIYVVDLRRASYYQKCHDPDCRGYRSPLRPVPEEIVPDTTVFFEGVKRHKIYENNVDNKTIDSVDSCLKDGWWLEAVKFAEKVEKKTLDFDVVS</sequence>
<dbReference type="EC" id="2.7.7.102" evidence="3"/>
<dbReference type="InterPro" id="IPR057197">
    <property type="entry name" value="DUF7875"/>
</dbReference>
<dbReference type="GO" id="GO:0003887">
    <property type="term" value="F:DNA-directed DNA polymerase activity"/>
    <property type="evidence" value="ECO:0007669"/>
    <property type="project" value="UniProtKB-EC"/>
</dbReference>
<evidence type="ECO:0000313" key="6">
    <source>
        <dbReference type="EMBL" id="WOH14212.1"/>
    </source>
</evidence>
<evidence type="ECO:0000256" key="1">
    <source>
        <dbReference type="ARBA" id="ARBA00026139"/>
    </source>
</evidence>
<evidence type="ECO:0000256" key="3">
    <source>
        <dbReference type="ARBA" id="ARBA00044768"/>
    </source>
</evidence>
<dbReference type="PANTHER" id="PTHR31399">
    <property type="entry name" value="DNA-DIRECTED PRIMASE / POLYMERASE PROTEIN"/>
    <property type="match status" value="1"/>
</dbReference>